<dbReference type="FunFam" id="3.30.30.30:FF:000002">
    <property type="entry name" value="Heat shock 70 kDa protein 4"/>
    <property type="match status" value="1"/>
</dbReference>
<protein>
    <recommendedName>
        <fullName evidence="6">Heat shock protein 70</fullName>
    </recommendedName>
</protein>
<dbReference type="Gene3D" id="3.30.420.40">
    <property type="match status" value="2"/>
</dbReference>
<dbReference type="InterPro" id="IPR018181">
    <property type="entry name" value="Heat_shock_70_CS"/>
</dbReference>
<accession>A0A7S2FFP8</accession>
<dbReference type="GO" id="GO:0005524">
    <property type="term" value="F:ATP binding"/>
    <property type="evidence" value="ECO:0007669"/>
    <property type="project" value="UniProtKB-KW"/>
</dbReference>
<dbReference type="Gene3D" id="2.60.34.10">
    <property type="entry name" value="Substrate Binding Domain Of DNAk, Chain A, domain 1"/>
    <property type="match status" value="1"/>
</dbReference>
<organism evidence="5">
    <name type="scientific">Octactis speculum</name>
    <dbReference type="NCBI Taxonomy" id="3111310"/>
    <lineage>
        <taxon>Eukaryota</taxon>
        <taxon>Sar</taxon>
        <taxon>Stramenopiles</taxon>
        <taxon>Ochrophyta</taxon>
        <taxon>Dictyochophyceae</taxon>
        <taxon>Dictyochales</taxon>
        <taxon>Dictyochaceae</taxon>
        <taxon>Octactis</taxon>
    </lineage>
</organism>
<dbReference type="GO" id="GO:0140662">
    <property type="term" value="F:ATP-dependent protein folding chaperone"/>
    <property type="evidence" value="ECO:0007669"/>
    <property type="project" value="InterPro"/>
</dbReference>
<keyword evidence="3 4" id="KW-0067">ATP-binding</keyword>
<name>A0A7S2FFP8_9STRA</name>
<dbReference type="Gene3D" id="3.30.30.30">
    <property type="match status" value="1"/>
</dbReference>
<dbReference type="EMBL" id="HBGS01012108">
    <property type="protein sequence ID" value="CAD9390085.1"/>
    <property type="molecule type" value="Transcribed_RNA"/>
</dbReference>
<sequence length="589" mass="63907">MQGFRTTPSFVAFTSKGRVVGQPAKDQAAMNVRNTVYDVKRIIGRGWDDDVLQKEKKAFPFNLVEANGRPLVEVDWRGSTRRLAPEAISAMVLTEMKRSAEAALGHPVTKAVVTVPAHFNDQQRQATKDAGRIAGLEVLRIINEPTAAALAYGLQEKSSTLADDTVKTNVMVFDLGGGTFDVSVLTMDGGVLEVRATGGDTHLGGEDFDNALMDWVTHNMAEASENPPATKKKLKALNGRQARRLRSACEDAKRQLSVTASTVIEVESLLEDQDVSMELTRADFEAVSAPLMARCMKAVNGVLQDAKLGVTDISDVVLVGGSTRILALQGQLKELFKLDLCKSINPDEAVAYGAAVQGRILATGGTGGGTDLALGGCSDLLLVDVTPLSLGIELEGKQMSTLIKRNTPIPCRKTRTYTTVQDYQTEIDVVVYEGEKPCVDANNKLGEFQISGVLRAKAGEPQVQVTFALDANGILKVSAEDKQTHAIAHAEIKAGSGRLTEEEIDEMIMEAERFRAQDDEMSKKLSLRNAIEDGVYRALAQTRDKGEDTEELDNLRDWVDLDAEDAPLTEIEDRVALLTERYGIELSIS</sequence>
<dbReference type="PANTHER" id="PTHR19375">
    <property type="entry name" value="HEAT SHOCK PROTEIN 70KDA"/>
    <property type="match status" value="1"/>
</dbReference>
<gene>
    <name evidence="5" type="ORF">DSPE1174_LOCUS6370</name>
</gene>
<dbReference type="SUPFAM" id="SSF100920">
    <property type="entry name" value="Heat shock protein 70kD (HSP70), peptide-binding domain"/>
    <property type="match status" value="1"/>
</dbReference>
<evidence type="ECO:0000256" key="1">
    <source>
        <dbReference type="ARBA" id="ARBA00007381"/>
    </source>
</evidence>
<dbReference type="FunFam" id="3.90.640.10:FF:000003">
    <property type="entry name" value="Molecular chaperone DnaK"/>
    <property type="match status" value="1"/>
</dbReference>
<dbReference type="CDD" id="cd24028">
    <property type="entry name" value="ASKHA_NBD_HSP70_HSPA1-like"/>
    <property type="match status" value="1"/>
</dbReference>
<evidence type="ECO:0008006" key="6">
    <source>
        <dbReference type="Google" id="ProtNLM"/>
    </source>
</evidence>
<dbReference type="Gene3D" id="3.90.640.10">
    <property type="entry name" value="Actin, Chain A, domain 4"/>
    <property type="match status" value="1"/>
</dbReference>
<keyword evidence="2 4" id="KW-0547">Nucleotide-binding</keyword>
<comment type="similarity">
    <text evidence="1 4">Belongs to the heat shock protein 70 family.</text>
</comment>
<evidence type="ECO:0000256" key="3">
    <source>
        <dbReference type="ARBA" id="ARBA00022840"/>
    </source>
</evidence>
<reference evidence="5" key="1">
    <citation type="submission" date="2021-01" db="EMBL/GenBank/DDBJ databases">
        <authorList>
            <person name="Corre E."/>
            <person name="Pelletier E."/>
            <person name="Niang G."/>
            <person name="Scheremetjew M."/>
            <person name="Finn R."/>
            <person name="Kale V."/>
            <person name="Holt S."/>
            <person name="Cochrane G."/>
            <person name="Meng A."/>
            <person name="Brown T."/>
            <person name="Cohen L."/>
        </authorList>
    </citation>
    <scope>NUCLEOTIDE SEQUENCE</scope>
    <source>
        <strain evidence="5">CCMP1381</strain>
    </source>
</reference>
<dbReference type="InterPro" id="IPR043129">
    <property type="entry name" value="ATPase_NBD"/>
</dbReference>
<dbReference type="PRINTS" id="PR00301">
    <property type="entry name" value="HEATSHOCK70"/>
</dbReference>
<dbReference type="SUPFAM" id="SSF53067">
    <property type="entry name" value="Actin-like ATPase domain"/>
    <property type="match status" value="2"/>
</dbReference>
<dbReference type="AlphaFoldDB" id="A0A7S2FFP8"/>
<dbReference type="Pfam" id="PF00012">
    <property type="entry name" value="HSP70"/>
    <property type="match status" value="1"/>
</dbReference>
<evidence type="ECO:0000256" key="4">
    <source>
        <dbReference type="RuleBase" id="RU003322"/>
    </source>
</evidence>
<evidence type="ECO:0000313" key="5">
    <source>
        <dbReference type="EMBL" id="CAD9390085.1"/>
    </source>
</evidence>
<proteinExistence type="inferred from homology"/>
<evidence type="ECO:0000256" key="2">
    <source>
        <dbReference type="ARBA" id="ARBA00022741"/>
    </source>
</evidence>
<dbReference type="PROSITE" id="PS00329">
    <property type="entry name" value="HSP70_2"/>
    <property type="match status" value="1"/>
</dbReference>
<dbReference type="FunFam" id="2.60.34.10:FF:000023">
    <property type="entry name" value="70 kDa heat shock cognate protein"/>
    <property type="match status" value="1"/>
</dbReference>
<dbReference type="InterPro" id="IPR029047">
    <property type="entry name" value="HSP70_peptide-bd_sf"/>
</dbReference>
<dbReference type="InterPro" id="IPR013126">
    <property type="entry name" value="Hsp_70_fam"/>
</dbReference>